<evidence type="ECO:0000256" key="7">
    <source>
        <dbReference type="ARBA" id="ARBA00075211"/>
    </source>
</evidence>
<feature type="region of interest" description="Disordered" evidence="8">
    <location>
        <begin position="1036"/>
        <end position="1055"/>
    </location>
</feature>
<feature type="region of interest" description="Disordered" evidence="8">
    <location>
        <begin position="1419"/>
        <end position="1600"/>
    </location>
</feature>
<evidence type="ECO:0000256" key="1">
    <source>
        <dbReference type="ARBA" id="ARBA00004604"/>
    </source>
</evidence>
<feature type="compositionally biased region" description="Polar residues" evidence="8">
    <location>
        <begin position="2026"/>
        <end position="2038"/>
    </location>
</feature>
<feature type="compositionally biased region" description="Low complexity" evidence="8">
    <location>
        <begin position="925"/>
        <end position="938"/>
    </location>
</feature>
<comment type="catalytic activity">
    <reaction evidence="4">
        <text>N(6),N(6)-dimethyl-L-lysyl(9)-[histone H3] + 2-oxoglutarate + O2 = N(6)-methyl-L-lysyl(9)-[histone H3] + formaldehyde + succinate + CO2</text>
        <dbReference type="Rhea" id="RHEA:60192"/>
        <dbReference type="Rhea" id="RHEA-COMP:15541"/>
        <dbReference type="Rhea" id="RHEA-COMP:15542"/>
        <dbReference type="ChEBI" id="CHEBI:15379"/>
        <dbReference type="ChEBI" id="CHEBI:16526"/>
        <dbReference type="ChEBI" id="CHEBI:16810"/>
        <dbReference type="ChEBI" id="CHEBI:16842"/>
        <dbReference type="ChEBI" id="CHEBI:30031"/>
        <dbReference type="ChEBI" id="CHEBI:61929"/>
        <dbReference type="ChEBI" id="CHEBI:61976"/>
    </reaction>
    <physiologicalReaction direction="left-to-right" evidence="4">
        <dbReference type="Rhea" id="RHEA:60193"/>
    </physiologicalReaction>
</comment>
<feature type="compositionally biased region" description="Polar residues" evidence="8">
    <location>
        <begin position="438"/>
        <end position="447"/>
    </location>
</feature>
<feature type="compositionally biased region" description="Basic residues" evidence="8">
    <location>
        <begin position="1808"/>
        <end position="1817"/>
    </location>
</feature>
<sequence>MGVQGFQDYIEKHCPSAVVPVELQKLARGSLVGGGRQRPPQTPLRLLVDADNCLHRLYGGFYTDWVSGGQWNHMLGYLAALAKACFGGNIELFVFFNGALEKARLHEWVKRQGNERQTAQQIVSHVQNKGTPPPKVWFLPPVCMAHCIRLALIRFHVKVAQSIEDHHQEVIGFCRENGFHGLVAYDSDYALCNIPYYFSAHALKLSRNGKSLTTSQYLMHEVAKQLDLNPNRFPIFAALLGNHILPDEDLASFHWSLLGPEHPLASLKVRAHQLVLPPCDVVIKAVADYVRNILDTSDLDAIAKDVFQHSQVPQVPSPGGGPGQGPYPYSLPEPALALDTSGKNLTEQNSYTNIPHEGKHTPLYERSSPINPAQSGSPNHVDSAYFPGSSTSSSSDNDEGSGGAANHIGGNKITWEKTGSHAEPLTRGDPGDQVKAEGSSTASSGSQLAEVKGSHMGTVQPIPCLLSMPTRNHMDITTPPLPPVAPEVLRVAEHRHKKGLMYPYIFHVLTKGEIKIAVSIEDEANKDLPPAALLYRPVRQYVYGVLFSLAESRKKTERLAFRKNRLPPEFSPVIIKEWAAYKGKSPQTPELVEALAFREWTCPNLKRLWLGKAVEDKNRRMRAFLACMRSDTPAMLNPANVPTHLMVLCCVLRYMVQWPGARILRRQELDAFLAQALSPKLYEPDQLQELKIENLDPRGIQLSALFMSGVDMALFANDACGQPIPWEHCCPWMYFDGKLFQSKLLKASREKTPLIDLCDGQTEQAAKVEKMRQSILEGLNFSRQNHPLPFPPPPALPFYPASMYPRHFGPVPPSQGRGRGFAGVQPIPSQGGKLEIAGTVVGHWAGSRRGRGGRGPLPLQVVSVGGPTRGRPRGVISTPVIRTFGRGGRYYGRGYKSQGAIQGRPPYAASAEEVAKELKSKSGESKSSAVSSEGSLAENGVMAEEKPVPQLNGSTGDTRAPSHSESALNNDSKMCNTNPHLNALSTDSACRREAALEAAVLNKEDCVGVEEEEAPDIDIYHCPNCEKTHGKSTLKKKRTWHKHGPGQMPDMKPVQNGSQLFIKELRSRTFPSAEDVVSRVPGSQLTVSYMEEHGFTEPILVPKKDGLGLSVPAPTFYVSDVENYVGPERSVDVTDVTKQKDCKMKLKEFVDYYYSTNRKRVLNVTNLEFSDTRMSSFVEPPDIVKKLSWVENYWPDDALLAKPKVTKYCLICVKDSYTDFHIDSGGASAWYHVLKGEKIFYLIRPASANISLYERWRSASNHSEMFFADQVDKCYKCTVKQGQTLFIPSGWIYATLTPVDCLAFAGHFLHSLSVEMQMRAYEVERRLKLGSLTQFPNFETACWYMGKHLLEAFKGSHKSGKQLPPHLVQGAKILNGAFRSWTKKQALAEHEDELPEHFRPSQLIKDLAKEIRLSENTSKTVRPEVNAVASSDEVCDGDREKEEPPSPIEATPPRSLLEKVSKKKTPKTVKMPKPSKIPKPSKPPKPPKTLKLKDGSKKKGKKCKESASPTIPNLDLLEAHTKEALTKMEPPKKGKTPKSVLSVPNKDTVHTQNDVERLEIREQTKSKSEAKWKYKNSKPDSLLKMEEEQRLEKSPLTGNKDKFSFSFSNRKLLGSKALRPPSSPGVFGTLQSFKEDKAKPVRDEYEYVSDDGELKIDEFPIRRKKNAPKRDLSFLLDKKEALLMPTTKPKLDSAVYKSDDSSDEGSLHIDTDTKPGRNAKVKKESGSSAAGILDLLQASEEVGALEYNPNSQPPASPSTQEAIQGMLSMANLQASDSCLQTTWGTGQAKGGSLAAHGARKNGGGSKGTSKRLLKRTAKNSVDLEDYEEQDHLDACFKDSDYVYPSLESDEDNPVFKSRSKKRKGSDDAPYSPTARVGPSVPRQDRPVREGTRVASIETGLAAAAAKLSQQEEQKNRKKKNSKRKPTPNTASPSISTSASASTGTTSASTTPASTTPASTTPASTTPASTSTASSQASQEGSSPEPLPESHSSSLADHEYTAAGTFAGAQAGRASQPMAPGVFLTQRRPSASSPNNTAAKGQPPGTPPETGDLYGSAWEHEAFKEGAVSHAHQPESELAPGWQPPKA</sequence>
<dbReference type="InterPro" id="IPR029060">
    <property type="entry name" value="PIN-like_dom_sf"/>
</dbReference>
<comment type="caution">
    <text evidence="10">The sequence shown here is derived from an EMBL/GenBank/DDBJ whole genome shotgun (WGS) entry which is preliminary data.</text>
</comment>
<comment type="subunit">
    <text evidence="6">Component of the PHF2-ARID5B complex, at least composed of PHF2 and ARID5B. Interacts with HNF4A and NR1H4. Interacts with RELA.</text>
</comment>
<feature type="compositionally biased region" description="Basic and acidic residues" evidence="8">
    <location>
        <begin position="1547"/>
        <end position="1600"/>
    </location>
</feature>
<feature type="compositionally biased region" description="Low complexity" evidence="8">
    <location>
        <begin position="1926"/>
        <end position="1993"/>
    </location>
</feature>
<evidence type="ECO:0000259" key="9">
    <source>
        <dbReference type="PROSITE" id="PS51184"/>
    </source>
</evidence>
<dbReference type="PROSITE" id="PS51184">
    <property type="entry name" value="JMJC"/>
    <property type="match status" value="1"/>
</dbReference>
<dbReference type="FunFam" id="3.40.50.1010:FF:000009">
    <property type="entry name" value="Constitutive coactivator of PPAR-gamma-like protein 1"/>
    <property type="match status" value="1"/>
</dbReference>
<evidence type="ECO:0000256" key="5">
    <source>
        <dbReference type="ARBA" id="ARBA00053992"/>
    </source>
</evidence>
<dbReference type="InterPro" id="IPR026784">
    <property type="entry name" value="Coact_PPARg"/>
</dbReference>
<feature type="region of interest" description="Disordered" evidence="8">
    <location>
        <begin position="1843"/>
        <end position="2086"/>
    </location>
</feature>
<dbReference type="InterPro" id="IPR041070">
    <property type="entry name" value="JHD"/>
</dbReference>
<organism evidence="10 11">
    <name type="scientific">Microtus ochrogaster</name>
    <name type="common">Prairie vole</name>
    <dbReference type="NCBI Taxonomy" id="79684"/>
    <lineage>
        <taxon>Eukaryota</taxon>
        <taxon>Metazoa</taxon>
        <taxon>Chordata</taxon>
        <taxon>Craniata</taxon>
        <taxon>Vertebrata</taxon>
        <taxon>Euteleostomi</taxon>
        <taxon>Mammalia</taxon>
        <taxon>Eutheria</taxon>
        <taxon>Euarchontoglires</taxon>
        <taxon>Glires</taxon>
        <taxon>Rodentia</taxon>
        <taxon>Myomorpha</taxon>
        <taxon>Muroidea</taxon>
        <taxon>Cricetidae</taxon>
        <taxon>Arvicolinae</taxon>
        <taxon>Microtus</taxon>
    </lineage>
</organism>
<dbReference type="Pfam" id="PF17811">
    <property type="entry name" value="JHD"/>
    <property type="match status" value="1"/>
</dbReference>
<dbReference type="SMART" id="SM00558">
    <property type="entry name" value="JmjC"/>
    <property type="match status" value="1"/>
</dbReference>
<evidence type="ECO:0000256" key="2">
    <source>
        <dbReference type="ARBA" id="ARBA00009495"/>
    </source>
</evidence>
<evidence type="ECO:0000256" key="8">
    <source>
        <dbReference type="SAM" id="MobiDB-lite"/>
    </source>
</evidence>
<dbReference type="Gene3D" id="3.40.50.1010">
    <property type="entry name" value="5'-nuclease"/>
    <property type="match status" value="1"/>
</dbReference>
<dbReference type="EMBL" id="JAATJU010019099">
    <property type="protein sequence ID" value="KAH0516747.1"/>
    <property type="molecule type" value="Genomic_DNA"/>
</dbReference>
<feature type="compositionally biased region" description="Basic and acidic residues" evidence="8">
    <location>
        <begin position="414"/>
        <end position="435"/>
    </location>
</feature>
<protein>
    <recommendedName>
        <fullName evidence="7">GRC5</fullName>
    </recommendedName>
</protein>
<feature type="compositionally biased region" description="Polar residues" evidence="8">
    <location>
        <begin position="368"/>
        <end position="380"/>
    </location>
</feature>
<dbReference type="FunFam" id="1.20.58.1360:FF:000001">
    <property type="entry name" value="Histone lysine demethylase PHF8"/>
    <property type="match status" value="1"/>
</dbReference>
<dbReference type="PANTHER" id="PTHR15976">
    <property type="entry name" value="CONSTITUTIVE COACTIVATOR OF PEROXISOME PROLIFERATOR-ACTIVATED RECEPTOR GAMMA"/>
    <property type="match status" value="1"/>
</dbReference>
<dbReference type="Gene3D" id="1.20.58.1360">
    <property type="match status" value="1"/>
</dbReference>
<reference evidence="10" key="1">
    <citation type="submission" date="2020-03" db="EMBL/GenBank/DDBJ databases">
        <title>Studies in the Genomics of Life Span.</title>
        <authorList>
            <person name="Glass D."/>
        </authorList>
    </citation>
    <scope>NUCLEOTIDE SEQUENCE</scope>
    <source>
        <strain evidence="10">LTLLF</strain>
        <tissue evidence="10">Muscle</tissue>
    </source>
</reference>
<evidence type="ECO:0000256" key="3">
    <source>
        <dbReference type="ARBA" id="ARBA00023159"/>
    </source>
</evidence>
<name>A0A8J6GTK8_MICOH</name>
<evidence type="ECO:0000313" key="11">
    <source>
        <dbReference type="Proteomes" id="UP000710432"/>
    </source>
</evidence>
<accession>A0A8J6GTK8</accession>
<dbReference type="Gene3D" id="2.60.120.650">
    <property type="entry name" value="Cupin"/>
    <property type="match status" value="1"/>
</dbReference>
<dbReference type="Proteomes" id="UP000710432">
    <property type="component" value="Unassembled WGS sequence"/>
</dbReference>
<feature type="compositionally biased region" description="Low complexity" evidence="8">
    <location>
        <begin position="2001"/>
        <end position="2013"/>
    </location>
</feature>
<feature type="region of interest" description="Disordered" evidence="8">
    <location>
        <begin position="1692"/>
        <end position="1763"/>
    </location>
</feature>
<feature type="compositionally biased region" description="Polar residues" evidence="8">
    <location>
        <begin position="951"/>
        <end position="970"/>
    </location>
</feature>
<dbReference type="SUPFAM" id="SSF88723">
    <property type="entry name" value="PIN domain-like"/>
    <property type="match status" value="1"/>
</dbReference>
<feature type="region of interest" description="Disordered" evidence="8">
    <location>
        <begin position="847"/>
        <end position="875"/>
    </location>
</feature>
<evidence type="ECO:0000313" key="10">
    <source>
        <dbReference type="EMBL" id="KAH0516747.1"/>
    </source>
</evidence>
<dbReference type="FunFam" id="2.60.120.650:FF:000011">
    <property type="entry name" value="PHD finger protein 2"/>
    <property type="match status" value="1"/>
</dbReference>
<dbReference type="InterPro" id="IPR013083">
    <property type="entry name" value="Znf_RING/FYVE/PHD"/>
</dbReference>
<proteinExistence type="inferred from homology"/>
<feature type="region of interest" description="Disordered" evidence="8">
    <location>
        <begin position="1781"/>
        <end position="1828"/>
    </location>
</feature>
<keyword evidence="3" id="KW-0010">Activator</keyword>
<dbReference type="GO" id="GO:0140096">
    <property type="term" value="F:catalytic activity, acting on a protein"/>
    <property type="evidence" value="ECO:0007669"/>
    <property type="project" value="UniProtKB-ARBA"/>
</dbReference>
<feature type="compositionally biased region" description="Basic and acidic residues" evidence="8">
    <location>
        <begin position="913"/>
        <end position="924"/>
    </location>
</feature>
<comment type="subcellular location">
    <subcellularLocation>
        <location evidence="1">Nucleus</location>
        <location evidence="1">Nucleolus</location>
    </subcellularLocation>
</comment>
<feature type="compositionally biased region" description="Pro residues" evidence="8">
    <location>
        <begin position="1475"/>
        <end position="1487"/>
    </location>
</feature>
<evidence type="ECO:0000256" key="4">
    <source>
        <dbReference type="ARBA" id="ARBA00053001"/>
    </source>
</evidence>
<feature type="compositionally biased region" description="Polar residues" evidence="8">
    <location>
        <begin position="341"/>
        <end position="353"/>
    </location>
</feature>
<comment type="function">
    <text evidence="5">Lysine demethylase that demethylates both histones and non-histone proteins. Enzymatically inactive by itself, and becomes active following phosphorylation by PKA: forms a complex with ARID5B and mediates demethylation of methylated ARID5B. Demethylation of ARID5B leads to target the PHF2-ARID5B complex to target promoters, where PHF2 mediates demethylation of dimethylated 'Lys-9' of histone H3 (H3K9me2), followed by transcription activation of target genes. The PHF2-ARID5B complex acts as a coactivator of HNF4A in liver. PHF2 is recruited to trimethylated 'Lys-4' of histone H3 (H3K4me3) at rDNA promoters and promotes expression of rDNA. Involved in the activation of toll-like receptor 4 (TLR4)-target inflammatory genes in macrophages by catalyzing the demethylation of trimethylated histone H4 lysine 20 (H4K20me3) at the gene promoters.</text>
</comment>
<feature type="region of interest" description="Disordered" evidence="8">
    <location>
        <begin position="896"/>
        <end position="970"/>
    </location>
</feature>
<dbReference type="GO" id="GO:0005730">
    <property type="term" value="C:nucleolus"/>
    <property type="evidence" value="ECO:0007669"/>
    <property type="project" value="UniProtKB-SubCell"/>
</dbReference>
<comment type="similarity">
    <text evidence="2">Belongs to the constitutive coactivator of PPAR-gamma family.</text>
</comment>
<feature type="domain" description="JmjC" evidence="9">
    <location>
        <begin position="1169"/>
        <end position="1325"/>
    </location>
</feature>
<feature type="region of interest" description="Disordered" evidence="8">
    <location>
        <begin position="311"/>
        <end position="454"/>
    </location>
</feature>
<dbReference type="InterPro" id="IPR003347">
    <property type="entry name" value="JmjC_dom"/>
</dbReference>
<feature type="compositionally biased region" description="Basic and acidic residues" evidence="8">
    <location>
        <begin position="1697"/>
        <end position="1725"/>
    </location>
</feature>
<feature type="compositionally biased region" description="Basic residues" evidence="8">
    <location>
        <begin position="1915"/>
        <end position="1925"/>
    </location>
</feature>
<dbReference type="Pfam" id="PF02373">
    <property type="entry name" value="JmjC"/>
    <property type="match status" value="1"/>
</dbReference>
<feature type="compositionally biased region" description="Basic and acidic residues" evidence="8">
    <location>
        <begin position="1882"/>
        <end position="1891"/>
    </location>
</feature>
<feature type="compositionally biased region" description="Basic and acidic residues" evidence="8">
    <location>
        <begin position="1517"/>
        <end position="1532"/>
    </location>
</feature>
<evidence type="ECO:0000256" key="6">
    <source>
        <dbReference type="ARBA" id="ARBA00065564"/>
    </source>
</evidence>
<dbReference type="Gene3D" id="3.30.40.10">
    <property type="entry name" value="Zinc/RING finger domain, C3HC4 (zinc finger)"/>
    <property type="match status" value="1"/>
</dbReference>
<gene>
    <name evidence="10" type="ORF">LTLLF_124725</name>
</gene>
<dbReference type="SUPFAM" id="SSF51197">
    <property type="entry name" value="Clavaminate synthase-like"/>
    <property type="match status" value="1"/>
</dbReference>
<dbReference type="PANTHER" id="PTHR15976:SF14">
    <property type="entry name" value="CONSTITUTIVE COACTIVATOR OF PPAR-GAMMA-LIKE PROTEIN 1"/>
    <property type="match status" value="1"/>
</dbReference>